<keyword evidence="7" id="KW-1185">Reference proteome</keyword>
<protein>
    <submittedName>
        <fullName evidence="6">Translation initiation factor SUI1-related protein</fullName>
    </submittedName>
</protein>
<evidence type="ECO:0000313" key="7">
    <source>
        <dbReference type="Proteomes" id="UP000034883"/>
    </source>
</evidence>
<dbReference type="GO" id="GO:0006417">
    <property type="term" value="P:regulation of translation"/>
    <property type="evidence" value="ECO:0007669"/>
    <property type="project" value="UniProtKB-KW"/>
</dbReference>
<evidence type="ECO:0000256" key="4">
    <source>
        <dbReference type="SAM" id="MobiDB-lite"/>
    </source>
</evidence>
<accession>A0A0F6SEW9</accession>
<dbReference type="SUPFAM" id="SSF55159">
    <property type="entry name" value="eIF1-like"/>
    <property type="match status" value="1"/>
</dbReference>
<dbReference type="STRING" id="927083.DB32_003073"/>
<dbReference type="InterPro" id="IPR005872">
    <property type="entry name" value="SUI1_arc_bac"/>
</dbReference>
<gene>
    <name evidence="6" type="ORF">DB32_003073</name>
</gene>
<dbReference type="Gene3D" id="3.30.780.10">
    <property type="entry name" value="SUI1-like domain"/>
    <property type="match status" value="1"/>
</dbReference>
<keyword evidence="2" id="KW-0810">Translation regulation</keyword>
<sequence length="119" mass="12291">MADPKKPSSPFSSLASLRDALPAGPERAPAPAPSAPAAKDPFAAKIVVAKSRKGRGGKTVTTIAGIAEHALEAITKELKHALGTGATIEDGEIVVQGEHGPRIKQWLEQRGAKRVVLGS</sequence>
<dbReference type="InterPro" id="IPR036877">
    <property type="entry name" value="SUI1_dom_sf"/>
</dbReference>
<dbReference type="AlphaFoldDB" id="A0A0F6SEW9"/>
<dbReference type="GO" id="GO:0003743">
    <property type="term" value="F:translation initiation factor activity"/>
    <property type="evidence" value="ECO:0007669"/>
    <property type="project" value="UniProtKB-KW"/>
</dbReference>
<keyword evidence="6" id="KW-0396">Initiation factor</keyword>
<dbReference type="GO" id="GO:0001731">
    <property type="term" value="P:formation of translation preinitiation complex"/>
    <property type="evidence" value="ECO:0007669"/>
    <property type="project" value="TreeGrafter"/>
</dbReference>
<dbReference type="Pfam" id="PF01253">
    <property type="entry name" value="SUI1"/>
    <property type="match status" value="1"/>
</dbReference>
<dbReference type="GO" id="GO:0002188">
    <property type="term" value="P:translation reinitiation"/>
    <property type="evidence" value="ECO:0007669"/>
    <property type="project" value="TreeGrafter"/>
</dbReference>
<organism evidence="6 7">
    <name type="scientific">Sandaracinus amylolyticus</name>
    <dbReference type="NCBI Taxonomy" id="927083"/>
    <lineage>
        <taxon>Bacteria</taxon>
        <taxon>Pseudomonadati</taxon>
        <taxon>Myxococcota</taxon>
        <taxon>Polyangia</taxon>
        <taxon>Polyangiales</taxon>
        <taxon>Sandaracinaceae</taxon>
        <taxon>Sandaracinus</taxon>
    </lineage>
</organism>
<dbReference type="EMBL" id="CP011125">
    <property type="protein sequence ID" value="AKF05924.1"/>
    <property type="molecule type" value="Genomic_DNA"/>
</dbReference>
<dbReference type="CDD" id="cd11567">
    <property type="entry name" value="YciH_like"/>
    <property type="match status" value="1"/>
</dbReference>
<dbReference type="PANTHER" id="PTHR12789:SF0">
    <property type="entry name" value="DENSITY-REGULATED PROTEIN"/>
    <property type="match status" value="1"/>
</dbReference>
<evidence type="ECO:0000256" key="2">
    <source>
        <dbReference type="ARBA" id="ARBA00022845"/>
    </source>
</evidence>
<reference evidence="6 7" key="1">
    <citation type="submission" date="2015-03" db="EMBL/GenBank/DDBJ databases">
        <title>Genome assembly of Sandaracinus amylolyticus DSM 53668.</title>
        <authorList>
            <person name="Sharma G."/>
            <person name="Subramanian S."/>
        </authorList>
    </citation>
    <scope>NUCLEOTIDE SEQUENCE [LARGE SCALE GENOMIC DNA]</scope>
    <source>
        <strain evidence="6 7">DSM 53668</strain>
    </source>
</reference>
<dbReference type="Proteomes" id="UP000034883">
    <property type="component" value="Chromosome"/>
</dbReference>
<evidence type="ECO:0000313" key="6">
    <source>
        <dbReference type="EMBL" id="AKF05924.1"/>
    </source>
</evidence>
<dbReference type="RefSeq" id="WP_053233143.1">
    <property type="nucleotide sequence ID" value="NZ_CP011125.1"/>
</dbReference>
<name>A0A0F6SEW9_9BACT</name>
<dbReference type="PANTHER" id="PTHR12789">
    <property type="entry name" value="DENSITY-REGULATED PROTEIN HOMOLOG"/>
    <property type="match status" value="1"/>
</dbReference>
<proteinExistence type="inferred from homology"/>
<dbReference type="PROSITE" id="PS50296">
    <property type="entry name" value="SUI1"/>
    <property type="match status" value="1"/>
</dbReference>
<evidence type="ECO:0000256" key="1">
    <source>
        <dbReference type="ARBA" id="ARBA00005422"/>
    </source>
</evidence>
<dbReference type="InterPro" id="IPR050318">
    <property type="entry name" value="DENR/SUI1_TIF"/>
</dbReference>
<feature type="domain" description="SUI1" evidence="5">
    <location>
        <begin position="47"/>
        <end position="111"/>
    </location>
</feature>
<dbReference type="KEGG" id="samy:DB32_003073"/>
<feature type="region of interest" description="Disordered" evidence="4">
    <location>
        <begin position="1"/>
        <end position="39"/>
    </location>
</feature>
<evidence type="ECO:0000256" key="3">
    <source>
        <dbReference type="ARBA" id="ARBA00022917"/>
    </source>
</evidence>
<dbReference type="GO" id="GO:0003729">
    <property type="term" value="F:mRNA binding"/>
    <property type="evidence" value="ECO:0007669"/>
    <property type="project" value="TreeGrafter"/>
</dbReference>
<comment type="similarity">
    <text evidence="1">Belongs to the SUI1 family.</text>
</comment>
<keyword evidence="3" id="KW-0648">Protein biosynthesis</keyword>
<dbReference type="InterPro" id="IPR001950">
    <property type="entry name" value="SUI1"/>
</dbReference>
<evidence type="ECO:0000259" key="5">
    <source>
        <dbReference type="PROSITE" id="PS50296"/>
    </source>
</evidence>